<dbReference type="EMBL" id="LAZR01007447">
    <property type="protein sequence ID" value="KKM85205.1"/>
    <property type="molecule type" value="Genomic_DNA"/>
</dbReference>
<proteinExistence type="predicted"/>
<evidence type="ECO:0000313" key="1">
    <source>
        <dbReference type="EMBL" id="KKM85205.1"/>
    </source>
</evidence>
<dbReference type="AlphaFoldDB" id="A0A0F9N8R3"/>
<protein>
    <submittedName>
        <fullName evidence="1">Uncharacterized protein</fullName>
    </submittedName>
</protein>
<comment type="caution">
    <text evidence="1">The sequence shown here is derived from an EMBL/GenBank/DDBJ whole genome shotgun (WGS) entry which is preliminary data.</text>
</comment>
<accession>A0A0F9N8R3</accession>
<gene>
    <name evidence="1" type="ORF">LCGC14_1291390</name>
</gene>
<reference evidence="1" key="1">
    <citation type="journal article" date="2015" name="Nature">
        <title>Complex archaea that bridge the gap between prokaryotes and eukaryotes.</title>
        <authorList>
            <person name="Spang A."/>
            <person name="Saw J.H."/>
            <person name="Jorgensen S.L."/>
            <person name="Zaremba-Niedzwiedzka K."/>
            <person name="Martijn J."/>
            <person name="Lind A.E."/>
            <person name="van Eijk R."/>
            <person name="Schleper C."/>
            <person name="Guy L."/>
            <person name="Ettema T.J."/>
        </authorList>
    </citation>
    <scope>NUCLEOTIDE SEQUENCE</scope>
</reference>
<sequence>MSLADGETKTLTPEEIMDCKICGNNDLLTACFSTHPVCSVCTMKFFGGGEPKRGDIIDVRKRLGLSDGEFLKLDYGAEAARILGRKS</sequence>
<organism evidence="1">
    <name type="scientific">marine sediment metagenome</name>
    <dbReference type="NCBI Taxonomy" id="412755"/>
    <lineage>
        <taxon>unclassified sequences</taxon>
        <taxon>metagenomes</taxon>
        <taxon>ecological metagenomes</taxon>
    </lineage>
</organism>
<name>A0A0F9N8R3_9ZZZZ</name>